<comment type="pathway">
    <text evidence="1">Cofactor biosynthesis; thiamine diphosphate biosynthesis.</text>
</comment>
<dbReference type="STRING" id="34002.SAMN04489859_100673"/>
<evidence type="ECO:0000313" key="4">
    <source>
        <dbReference type="EMBL" id="SEN40789.1"/>
    </source>
</evidence>
<dbReference type="AlphaFoldDB" id="A0A1H8GAC6"/>
<dbReference type="Pfam" id="PF02581">
    <property type="entry name" value="TMP-TENI"/>
    <property type="match status" value="1"/>
</dbReference>
<dbReference type="InterPro" id="IPR036206">
    <property type="entry name" value="ThiamineP_synth_sf"/>
</dbReference>
<sequence length="209" mass="23101">MRLDPFYLICGDAGLLERLVPLGVRLVQLRVKDQPQDVLRDQIARSQAVCRAHGTTLVLNDYWQLALDMGVDFVHLGQEDMDSADFDALRRAGIRFGLSTHDGAELDRALSLDPEYVALGPVWPTLLKKMKWGPQGLDRVTEWRRRVGDVPLVAIGGLTPARLPGVFTAGADSAAVVTDIQMAPDPEARTREWIAATEGQRKGIRHVTL</sequence>
<feature type="domain" description="Thiamine phosphate synthase/TenI" evidence="3">
    <location>
        <begin position="15"/>
        <end position="180"/>
    </location>
</feature>
<dbReference type="SUPFAM" id="SSF51391">
    <property type="entry name" value="Thiamin phosphate synthase"/>
    <property type="match status" value="1"/>
</dbReference>
<evidence type="ECO:0000313" key="5">
    <source>
        <dbReference type="Proteomes" id="UP000199054"/>
    </source>
</evidence>
<dbReference type="NCBIfam" id="NF000734">
    <property type="entry name" value="PRK00043.1-5"/>
    <property type="match status" value="1"/>
</dbReference>
<dbReference type="InterPro" id="IPR022998">
    <property type="entry name" value="ThiamineP_synth_TenI"/>
</dbReference>
<evidence type="ECO:0000256" key="1">
    <source>
        <dbReference type="ARBA" id="ARBA00004948"/>
    </source>
</evidence>
<reference evidence="4 5" key="1">
    <citation type="submission" date="2016-10" db="EMBL/GenBank/DDBJ databases">
        <authorList>
            <person name="de Groot N.N."/>
        </authorList>
    </citation>
    <scope>NUCLEOTIDE SEQUENCE [LARGE SCALE GENOMIC DNA]</scope>
    <source>
        <strain evidence="4 5">DSM 8512</strain>
    </source>
</reference>
<organism evidence="4 5">
    <name type="scientific">Paracoccus alcaliphilus</name>
    <dbReference type="NCBI Taxonomy" id="34002"/>
    <lineage>
        <taxon>Bacteria</taxon>
        <taxon>Pseudomonadati</taxon>
        <taxon>Pseudomonadota</taxon>
        <taxon>Alphaproteobacteria</taxon>
        <taxon>Rhodobacterales</taxon>
        <taxon>Paracoccaceae</taxon>
        <taxon>Paracoccus</taxon>
    </lineage>
</organism>
<name>A0A1H8GAC6_9RHOB</name>
<dbReference type="GO" id="GO:0004789">
    <property type="term" value="F:thiamine-phosphate diphosphorylase activity"/>
    <property type="evidence" value="ECO:0007669"/>
    <property type="project" value="TreeGrafter"/>
</dbReference>
<dbReference type="Gene3D" id="3.20.20.70">
    <property type="entry name" value="Aldolase class I"/>
    <property type="match status" value="1"/>
</dbReference>
<dbReference type="PANTHER" id="PTHR20857:SF15">
    <property type="entry name" value="THIAMINE-PHOSPHATE SYNTHASE"/>
    <property type="match status" value="1"/>
</dbReference>
<proteinExistence type="predicted"/>
<dbReference type="InterPro" id="IPR013785">
    <property type="entry name" value="Aldolase_TIM"/>
</dbReference>
<dbReference type="EMBL" id="FODE01000006">
    <property type="protein sequence ID" value="SEN40789.1"/>
    <property type="molecule type" value="Genomic_DNA"/>
</dbReference>
<keyword evidence="5" id="KW-1185">Reference proteome</keyword>
<evidence type="ECO:0000256" key="2">
    <source>
        <dbReference type="ARBA" id="ARBA00022977"/>
    </source>
</evidence>
<evidence type="ECO:0000259" key="3">
    <source>
        <dbReference type="Pfam" id="PF02581"/>
    </source>
</evidence>
<gene>
    <name evidence="4" type="ORF">SAMN04489859_100673</name>
</gene>
<dbReference type="Proteomes" id="UP000199054">
    <property type="component" value="Unassembled WGS sequence"/>
</dbReference>
<protein>
    <submittedName>
        <fullName evidence="4">Thiamine-phosphate diphosphorylase</fullName>
    </submittedName>
</protein>
<dbReference type="CDD" id="cd00564">
    <property type="entry name" value="TMP_TenI"/>
    <property type="match status" value="1"/>
</dbReference>
<dbReference type="GO" id="GO:0009228">
    <property type="term" value="P:thiamine biosynthetic process"/>
    <property type="evidence" value="ECO:0007669"/>
    <property type="project" value="UniProtKB-KW"/>
</dbReference>
<dbReference type="OrthoDB" id="9794842at2"/>
<keyword evidence="2" id="KW-0784">Thiamine biosynthesis</keyword>
<dbReference type="GO" id="GO:0005737">
    <property type="term" value="C:cytoplasm"/>
    <property type="evidence" value="ECO:0007669"/>
    <property type="project" value="TreeGrafter"/>
</dbReference>
<accession>A0A1H8GAC6</accession>
<dbReference type="PANTHER" id="PTHR20857">
    <property type="entry name" value="THIAMINE-PHOSPHATE PYROPHOSPHORYLASE"/>
    <property type="match status" value="1"/>
</dbReference>